<feature type="compositionally biased region" description="Polar residues" evidence="1">
    <location>
        <begin position="539"/>
        <end position="554"/>
    </location>
</feature>
<proteinExistence type="predicted"/>
<accession>A0A067MYN7</accession>
<dbReference type="HOGENOM" id="CLU_334622_0_0_1"/>
<feature type="region of interest" description="Disordered" evidence="1">
    <location>
        <begin position="663"/>
        <end position="853"/>
    </location>
</feature>
<feature type="compositionally biased region" description="Polar residues" evidence="1">
    <location>
        <begin position="596"/>
        <end position="608"/>
    </location>
</feature>
<dbReference type="InParanoid" id="A0A067MYN7"/>
<evidence type="ECO:0000313" key="2">
    <source>
        <dbReference type="EMBL" id="KDQ20818.1"/>
    </source>
</evidence>
<dbReference type="OrthoDB" id="2138242at2759"/>
<feature type="region of interest" description="Disordered" evidence="1">
    <location>
        <begin position="1"/>
        <end position="320"/>
    </location>
</feature>
<organism evidence="2 3">
    <name type="scientific">Botryobasidium botryosum (strain FD-172 SS1)</name>
    <dbReference type="NCBI Taxonomy" id="930990"/>
    <lineage>
        <taxon>Eukaryota</taxon>
        <taxon>Fungi</taxon>
        <taxon>Dikarya</taxon>
        <taxon>Basidiomycota</taxon>
        <taxon>Agaricomycotina</taxon>
        <taxon>Agaricomycetes</taxon>
        <taxon>Cantharellales</taxon>
        <taxon>Botryobasidiaceae</taxon>
        <taxon>Botryobasidium</taxon>
    </lineage>
</organism>
<feature type="compositionally biased region" description="Polar residues" evidence="1">
    <location>
        <begin position="502"/>
        <end position="529"/>
    </location>
</feature>
<dbReference type="AlphaFoldDB" id="A0A067MYN7"/>
<evidence type="ECO:0000313" key="3">
    <source>
        <dbReference type="Proteomes" id="UP000027195"/>
    </source>
</evidence>
<name>A0A067MYN7_BOTB1</name>
<evidence type="ECO:0000256" key="1">
    <source>
        <dbReference type="SAM" id="MobiDB-lite"/>
    </source>
</evidence>
<dbReference type="Proteomes" id="UP000027195">
    <property type="component" value="Unassembled WGS sequence"/>
</dbReference>
<feature type="compositionally biased region" description="Low complexity" evidence="1">
    <location>
        <begin position="829"/>
        <end position="844"/>
    </location>
</feature>
<dbReference type="EMBL" id="KL198017">
    <property type="protein sequence ID" value="KDQ20818.1"/>
    <property type="molecule type" value="Genomic_DNA"/>
</dbReference>
<feature type="region of interest" description="Disordered" evidence="1">
    <location>
        <begin position="344"/>
        <end position="625"/>
    </location>
</feature>
<feature type="compositionally biased region" description="Low complexity" evidence="1">
    <location>
        <begin position="139"/>
        <end position="150"/>
    </location>
</feature>
<keyword evidence="3" id="KW-1185">Reference proteome</keyword>
<protein>
    <submittedName>
        <fullName evidence="2">Uncharacterized protein</fullName>
    </submittedName>
</protein>
<feature type="compositionally biased region" description="Polar residues" evidence="1">
    <location>
        <begin position="121"/>
        <end position="130"/>
    </location>
</feature>
<reference evidence="3" key="1">
    <citation type="journal article" date="2014" name="Proc. Natl. Acad. Sci. U.S.A.">
        <title>Extensive sampling of basidiomycete genomes demonstrates inadequacy of the white-rot/brown-rot paradigm for wood decay fungi.</title>
        <authorList>
            <person name="Riley R."/>
            <person name="Salamov A.A."/>
            <person name="Brown D.W."/>
            <person name="Nagy L.G."/>
            <person name="Floudas D."/>
            <person name="Held B.W."/>
            <person name="Levasseur A."/>
            <person name="Lombard V."/>
            <person name="Morin E."/>
            <person name="Otillar R."/>
            <person name="Lindquist E.A."/>
            <person name="Sun H."/>
            <person name="LaButti K.M."/>
            <person name="Schmutz J."/>
            <person name="Jabbour D."/>
            <person name="Luo H."/>
            <person name="Baker S.E."/>
            <person name="Pisabarro A.G."/>
            <person name="Walton J.D."/>
            <person name="Blanchette R.A."/>
            <person name="Henrissat B."/>
            <person name="Martin F."/>
            <person name="Cullen D."/>
            <person name="Hibbett D.S."/>
            <person name="Grigoriev I.V."/>
        </authorList>
    </citation>
    <scope>NUCLEOTIDE SEQUENCE [LARGE SCALE GENOMIC DNA]</scope>
    <source>
        <strain evidence="3">FD-172 SS1</strain>
    </source>
</reference>
<feature type="compositionally biased region" description="Low complexity" evidence="1">
    <location>
        <begin position="91"/>
        <end position="102"/>
    </location>
</feature>
<feature type="compositionally biased region" description="Low complexity" evidence="1">
    <location>
        <begin position="788"/>
        <end position="798"/>
    </location>
</feature>
<feature type="compositionally biased region" description="Polar residues" evidence="1">
    <location>
        <begin position="360"/>
        <end position="378"/>
    </location>
</feature>
<feature type="compositionally biased region" description="Low complexity" evidence="1">
    <location>
        <begin position="747"/>
        <end position="761"/>
    </location>
</feature>
<gene>
    <name evidence="2" type="ORF">BOTBODRAFT_319473</name>
</gene>
<feature type="compositionally biased region" description="Polar residues" evidence="1">
    <location>
        <begin position="231"/>
        <end position="243"/>
    </location>
</feature>
<feature type="compositionally biased region" description="Basic and acidic residues" evidence="1">
    <location>
        <begin position="676"/>
        <end position="702"/>
    </location>
</feature>
<feature type="compositionally biased region" description="Low complexity" evidence="1">
    <location>
        <begin position="576"/>
        <end position="586"/>
    </location>
</feature>
<feature type="compositionally biased region" description="Low complexity" evidence="1">
    <location>
        <begin position="469"/>
        <end position="484"/>
    </location>
</feature>
<sequence length="853" mass="91689">MASESIATRNMGPSRENSSIHALHTPPLPSKGKGNLLPSFAQTFDNPRLRRSPHERALPPISSADHDDHRRSFALPPLQQRIPHIHDSERGGSSSSNNSSNGNNGGGHARDGGSSARQDDSNFTSHNYRSQRPAEQDSSQHSGRLSPSSRSGRKRPYDSVTDSPEDASSAISRSVHPPESNLRHSYARADSGDRADADDSMDEDDIYVKEEQSIEAEPQSFPRGPPPRRLQPSSPIASQRSTPSPRPARRDPAVRIVAPPPQPVASPLDDRTVFDAPATARKRRRVTISGPGHFMRGDAMDPSSSFGNPPLSPAVMGFNIPPEGVEQVRSALSLKHQQKALIEQRKAGVVSSGGIPPFDPSSSRGVRTTLPESSSRATASSAHDDLDDPPPHSSGLDKWPQEAPKSSILDRRRAAQQRPGGASTLTVRTPGYSLVDQPIRSAPPVPQSMRMPTLPSVAGGEGRGRAIERQSYSSQQQSQPGSSSGAAPNTGRRREFPPPTPTGAQHQTSHTRTNTTPSVLAPLPSSSTRRAPLTGPRTGAQQHGITGTPVSRSYPTGGPNGSNVSLNSPTHPPAPATAGPSSFSASVRSHAVPHMGTTSSISTPQVPTFPSHAYQHPTSTSVEHPDKASFMSMFSSFYDSLADAHRLKKWLDDQVRKSSNLYQSLEQSSETFEELVDSKVRQAKEESRREIEDLRKRLELLENKSVSGESHGSAGSGGRQKGDSPIEVDAPTLDPPAKDKRSSHTGSVHSPSRSNVSSNPHSDTRSPRTRTKVLQDERMMVDRPTPTPQKSKPTTSSPNINGVARGERERAEASEIPVAGSSRQPLVLTTSPPTTSSPARTQSPMQRLQKDRA</sequence>